<dbReference type="Gene3D" id="2.60.120.1180">
    <property type="match status" value="1"/>
</dbReference>
<name>A0ABD6DH63_9EURY</name>
<protein>
    <submittedName>
        <fullName evidence="1">Uncharacterized protein</fullName>
    </submittedName>
</protein>
<dbReference type="Proteomes" id="UP001597034">
    <property type="component" value="Unassembled WGS sequence"/>
</dbReference>
<evidence type="ECO:0000313" key="1">
    <source>
        <dbReference type="EMBL" id="MFD1645577.1"/>
    </source>
</evidence>
<accession>A0ABD6DH63</accession>
<proteinExistence type="predicted"/>
<dbReference type="AlphaFoldDB" id="A0ABD6DH63"/>
<dbReference type="EMBL" id="JBHUDO010000002">
    <property type="protein sequence ID" value="MFD1645577.1"/>
    <property type="molecule type" value="Genomic_DNA"/>
</dbReference>
<gene>
    <name evidence="1" type="ORF">ACFSBL_07770</name>
</gene>
<dbReference type="RefSeq" id="WP_256398907.1">
    <property type="nucleotide sequence ID" value="NZ_JANHJR010000001.1"/>
</dbReference>
<comment type="caution">
    <text evidence="1">The sequence shown here is derived from an EMBL/GenBank/DDBJ whole genome shotgun (WGS) entry which is preliminary data.</text>
</comment>
<sequence>MSESLFAAAGSTSNYVTTDTNVTGQMTPVLEIQPDDGVGLVIHNAVDVGQKRQGFPIYADLRDSNDNPLPLDTVVAIGYESPTHDNIQVVSTPLSNISSYIKKSIKEQQNRENVDSVKHELKNKRLEVRDIDAAYVMLNSSTQIDHANSEIYVDNDAVDEVDIE</sequence>
<organism evidence="1 2">
    <name type="scientific">Haloarchaeobius litoreus</name>
    <dbReference type="NCBI Taxonomy" id="755306"/>
    <lineage>
        <taxon>Archaea</taxon>
        <taxon>Methanobacteriati</taxon>
        <taxon>Methanobacteriota</taxon>
        <taxon>Stenosarchaea group</taxon>
        <taxon>Halobacteria</taxon>
        <taxon>Halobacteriales</taxon>
        <taxon>Halorubellaceae</taxon>
        <taxon>Haloarchaeobius</taxon>
    </lineage>
</organism>
<keyword evidence="2" id="KW-1185">Reference proteome</keyword>
<reference evidence="1 2" key="1">
    <citation type="journal article" date="2019" name="Int. J. Syst. Evol. Microbiol.">
        <title>The Global Catalogue of Microorganisms (GCM) 10K type strain sequencing project: providing services to taxonomists for standard genome sequencing and annotation.</title>
        <authorList>
            <consortium name="The Broad Institute Genomics Platform"/>
            <consortium name="The Broad Institute Genome Sequencing Center for Infectious Disease"/>
            <person name="Wu L."/>
            <person name="Ma J."/>
        </authorList>
    </citation>
    <scope>NUCLEOTIDE SEQUENCE [LARGE SCALE GENOMIC DNA]</scope>
    <source>
        <strain evidence="1 2">CGMCC 1.10390</strain>
    </source>
</reference>
<evidence type="ECO:0000313" key="2">
    <source>
        <dbReference type="Proteomes" id="UP001597034"/>
    </source>
</evidence>